<dbReference type="InterPro" id="IPR043502">
    <property type="entry name" value="DNA/RNA_pol_sf"/>
</dbReference>
<reference evidence="3 4" key="1">
    <citation type="submission" date="2017-08" db="EMBL/GenBank/DDBJ databases">
        <title>USMARCv1.0.</title>
        <authorList>
            <person name="Hannum G.I."/>
            <person name="Koren S."/>
            <person name="Schroeder S.G."/>
            <person name="Chin S.C."/>
            <person name="Nonneman D.J."/>
            <person name="Becker S.A."/>
            <person name="Rosen B.D."/>
            <person name="Bickhart D.M."/>
            <person name="Putnam N.H."/>
            <person name="Green R.E."/>
            <person name="Tuggle C.K."/>
            <person name="Liu H."/>
            <person name="Rohrer G.A."/>
            <person name="Warr A."/>
            <person name="Hall R."/>
            <person name="Kim K."/>
            <person name="Hume D.A."/>
            <person name="Talbot R."/>
            <person name="Chow W."/>
            <person name="Howe K."/>
            <person name="Schwartz A.S."/>
            <person name="Watson M."/>
            <person name="Archibald A.L."/>
            <person name="Phillippy A.M."/>
            <person name="Smith T.P.L."/>
        </authorList>
    </citation>
    <scope>NUCLEOTIDE SEQUENCE [LARGE SCALE GENOMIC DNA]</scope>
</reference>
<reference evidence="3" key="2">
    <citation type="submission" date="2025-08" db="UniProtKB">
        <authorList>
            <consortium name="Ensembl"/>
        </authorList>
    </citation>
    <scope>IDENTIFICATION</scope>
</reference>
<dbReference type="PANTHER" id="PTHR19446">
    <property type="entry name" value="REVERSE TRANSCRIPTASES"/>
    <property type="match status" value="1"/>
</dbReference>
<evidence type="ECO:0000256" key="1">
    <source>
        <dbReference type="ARBA" id="ARBA00012493"/>
    </source>
</evidence>
<evidence type="ECO:0000313" key="3">
    <source>
        <dbReference type="Ensembl" id="ENSSSCP00070036945.1"/>
    </source>
</evidence>
<evidence type="ECO:0000313" key="4">
    <source>
        <dbReference type="Proteomes" id="UP000314985"/>
    </source>
</evidence>
<accession>A0A4X1V6X1</accession>
<dbReference type="EC" id="2.7.7.49" evidence="1"/>
<sequence>MGTYLNMIKAIYDKPTVNIILNSEKLKEFPLRPGTRQGCPLLPLLVNIVLEVLATAIREVKEIKGIQIGREEVKLSLFADDIILYLENPKDSTRKLLELIHEFGKVAGYKINTQKLTAFLYTNNERAEKEIREAIPLTFASKRIKYLGVNLPKETKDLYSENYKPLMKEIKDNTNRWKDIPCSWIGRVNMIKMTILPKAIYRFNAIPIKLPRTFLTELKQNIFFWSFCNFLGRSCGIWRFPG</sequence>
<dbReference type="SUPFAM" id="SSF56672">
    <property type="entry name" value="DNA/RNA polymerases"/>
    <property type="match status" value="1"/>
</dbReference>
<dbReference type="Pfam" id="PF00078">
    <property type="entry name" value="RVT_1"/>
    <property type="match status" value="1"/>
</dbReference>
<dbReference type="InterPro" id="IPR000477">
    <property type="entry name" value="RT_dom"/>
</dbReference>
<name>A0A4X1V6X1_PIG</name>
<dbReference type="Proteomes" id="UP000314985">
    <property type="component" value="Chromosome 15"/>
</dbReference>
<proteinExistence type="predicted"/>
<dbReference type="AlphaFoldDB" id="A0A4X1V6X1"/>
<organism evidence="3 4">
    <name type="scientific">Sus scrofa</name>
    <name type="common">Pig</name>
    <dbReference type="NCBI Taxonomy" id="9823"/>
    <lineage>
        <taxon>Eukaryota</taxon>
        <taxon>Metazoa</taxon>
        <taxon>Chordata</taxon>
        <taxon>Craniata</taxon>
        <taxon>Vertebrata</taxon>
        <taxon>Euteleostomi</taxon>
        <taxon>Mammalia</taxon>
        <taxon>Eutheria</taxon>
        <taxon>Laurasiatheria</taxon>
        <taxon>Artiodactyla</taxon>
        <taxon>Suina</taxon>
        <taxon>Suidae</taxon>
        <taxon>Sus</taxon>
    </lineage>
</organism>
<dbReference type="Ensembl" id="ENSSSCT00070043868.1">
    <property type="protein sequence ID" value="ENSSSCP00070036945.1"/>
    <property type="gene ID" value="ENSSSCG00070022032.1"/>
</dbReference>
<feature type="domain" description="Reverse transcriptase" evidence="2">
    <location>
        <begin position="1"/>
        <end position="151"/>
    </location>
</feature>
<protein>
    <recommendedName>
        <fullName evidence="1">RNA-directed DNA polymerase</fullName>
        <ecNumber evidence="1">2.7.7.49</ecNumber>
    </recommendedName>
</protein>
<dbReference type="GO" id="GO:0003964">
    <property type="term" value="F:RNA-directed DNA polymerase activity"/>
    <property type="evidence" value="ECO:0007669"/>
    <property type="project" value="UniProtKB-EC"/>
</dbReference>
<dbReference type="PROSITE" id="PS50878">
    <property type="entry name" value="RT_POL"/>
    <property type="match status" value="1"/>
</dbReference>
<evidence type="ECO:0000259" key="2">
    <source>
        <dbReference type="PROSITE" id="PS50878"/>
    </source>
</evidence>